<evidence type="ECO:0000313" key="1">
    <source>
        <dbReference type="EMBL" id="SDG86028.1"/>
    </source>
</evidence>
<gene>
    <name evidence="1" type="ORF">SAMN05216588_101216</name>
</gene>
<reference evidence="1 2" key="1">
    <citation type="submission" date="2016-10" db="EMBL/GenBank/DDBJ databases">
        <authorList>
            <person name="de Groot N.N."/>
        </authorList>
    </citation>
    <scope>NUCLEOTIDE SEQUENCE [LARGE SCALE GENOMIC DNA]</scope>
    <source>
        <strain evidence="1 2">LMG 18387</strain>
    </source>
</reference>
<name>A0A1G7XPB7_9GAMM</name>
<evidence type="ECO:0008006" key="3">
    <source>
        <dbReference type="Google" id="ProtNLM"/>
    </source>
</evidence>
<protein>
    <recommendedName>
        <fullName evidence="3">Protein CcmA, bactofilin family</fullName>
    </recommendedName>
</protein>
<dbReference type="EMBL" id="FNDG01000001">
    <property type="protein sequence ID" value="SDG86028.1"/>
    <property type="molecule type" value="Genomic_DNA"/>
</dbReference>
<sequence>MDSYDIIDGRKVPQLTITSDTVISDKHQGSIKVVGCQLTILGTVNGSISVYQGGSVIIQGQVNGSLAIDQMCTVTILGRCNGSASLANLARVLIEPSGRLAGSIANFGELVVRGAFGGAQSGNGRVRIEGDGYIKQPVIRNGVHYYDW</sequence>
<proteinExistence type="predicted"/>
<dbReference type="Proteomes" id="UP000198606">
    <property type="component" value="Unassembled WGS sequence"/>
</dbReference>
<dbReference type="RefSeq" id="WP_084305443.1">
    <property type="nucleotide sequence ID" value="NZ_FNDG01000001.1"/>
</dbReference>
<dbReference type="STRING" id="29435.SAMN05216588_101216"/>
<dbReference type="AlphaFoldDB" id="A0A1G7XPB7"/>
<accession>A0A1G7XPB7</accession>
<evidence type="ECO:0000313" key="2">
    <source>
        <dbReference type="Proteomes" id="UP000198606"/>
    </source>
</evidence>
<organism evidence="1 2">
    <name type="scientific">Phytopseudomonas flavescens</name>
    <dbReference type="NCBI Taxonomy" id="29435"/>
    <lineage>
        <taxon>Bacteria</taxon>
        <taxon>Pseudomonadati</taxon>
        <taxon>Pseudomonadota</taxon>
        <taxon>Gammaproteobacteria</taxon>
        <taxon>Pseudomonadales</taxon>
        <taxon>Pseudomonadaceae</taxon>
        <taxon>Phytopseudomonas</taxon>
    </lineage>
</organism>